<keyword evidence="3" id="KW-1185">Reference proteome</keyword>
<dbReference type="EMBL" id="VLKQ01000003">
    <property type="protein sequence ID" value="TWI13793.1"/>
    <property type="molecule type" value="Genomic_DNA"/>
</dbReference>
<dbReference type="Proteomes" id="UP000319848">
    <property type="component" value="Unassembled WGS sequence"/>
</dbReference>
<dbReference type="RefSeq" id="WP_023571281.1">
    <property type="nucleotide sequence ID" value="NZ_AVBI01000019.1"/>
</dbReference>
<keyword evidence="2" id="KW-0223">Dioxygenase</keyword>
<dbReference type="STRING" id="1341154.FCR2A7T_21680"/>
<evidence type="ECO:0000313" key="3">
    <source>
        <dbReference type="Proteomes" id="UP000319848"/>
    </source>
</evidence>
<name>V6S312_9FLAO</name>
<dbReference type="InterPro" id="IPR058998">
    <property type="entry name" value="YycE-like_N"/>
</dbReference>
<evidence type="ECO:0000313" key="2">
    <source>
        <dbReference type="EMBL" id="TWI13793.1"/>
    </source>
</evidence>
<gene>
    <name evidence="2" type="ORF">IP98_00942</name>
</gene>
<dbReference type="InterPro" id="IPR029068">
    <property type="entry name" value="Glyas_Bleomycin-R_OHBP_Dase"/>
</dbReference>
<protein>
    <submittedName>
        <fullName evidence="2">Glyoxalase/bleomycin resistance protein/dioxygenase superfamily protein</fullName>
    </submittedName>
</protein>
<keyword evidence="2" id="KW-0560">Oxidoreductase</keyword>
<sequence>MKLRVARHTDDLEKIKTFYSDVLGFELLGSFENHDNYDGIFIGKPSLDWHFEFTKSDKKAHHFSDEDDNIVLYPETISDYNKLINNLIRRNISTIASSNPYWNENGKTILDPDGFRIIISNLKAI</sequence>
<dbReference type="PROSITE" id="PS51819">
    <property type="entry name" value="VOC"/>
    <property type="match status" value="1"/>
</dbReference>
<proteinExistence type="predicted"/>
<dbReference type="Pfam" id="PF22658">
    <property type="entry name" value="YycE-like_N"/>
    <property type="match status" value="1"/>
</dbReference>
<accession>V6S312</accession>
<dbReference type="AlphaFoldDB" id="V6S312"/>
<dbReference type="InterPro" id="IPR037523">
    <property type="entry name" value="VOC_core"/>
</dbReference>
<dbReference type="OrthoDB" id="8018325at2"/>
<comment type="caution">
    <text evidence="2">The sequence shown here is derived from an EMBL/GenBank/DDBJ whole genome shotgun (WGS) entry which is preliminary data.</text>
</comment>
<organism evidence="2 3">
    <name type="scientific">Flavobacterium cauense R2A-7</name>
    <dbReference type="NCBI Taxonomy" id="1341154"/>
    <lineage>
        <taxon>Bacteria</taxon>
        <taxon>Pseudomonadati</taxon>
        <taxon>Bacteroidota</taxon>
        <taxon>Flavobacteriia</taxon>
        <taxon>Flavobacteriales</taxon>
        <taxon>Flavobacteriaceae</taxon>
        <taxon>Flavobacterium</taxon>
    </lineage>
</organism>
<dbReference type="GO" id="GO:0051213">
    <property type="term" value="F:dioxygenase activity"/>
    <property type="evidence" value="ECO:0007669"/>
    <property type="project" value="UniProtKB-KW"/>
</dbReference>
<dbReference type="SUPFAM" id="SSF54593">
    <property type="entry name" value="Glyoxalase/Bleomycin resistance protein/Dihydroxybiphenyl dioxygenase"/>
    <property type="match status" value="1"/>
</dbReference>
<dbReference type="InterPro" id="IPR058997">
    <property type="entry name" value="YycE-like_C"/>
</dbReference>
<evidence type="ECO:0000259" key="1">
    <source>
        <dbReference type="PROSITE" id="PS51819"/>
    </source>
</evidence>
<reference evidence="2 3" key="1">
    <citation type="journal article" date="2015" name="Stand. Genomic Sci.">
        <title>Genomic Encyclopedia of Bacterial and Archaeal Type Strains, Phase III: the genomes of soil and plant-associated and newly described type strains.</title>
        <authorList>
            <person name="Whitman W.B."/>
            <person name="Woyke T."/>
            <person name="Klenk H.P."/>
            <person name="Zhou Y."/>
            <person name="Lilburn T.G."/>
            <person name="Beck B.J."/>
            <person name="De Vos P."/>
            <person name="Vandamme P."/>
            <person name="Eisen J.A."/>
            <person name="Garrity G."/>
            <person name="Hugenholtz P."/>
            <person name="Kyrpides N.C."/>
        </authorList>
    </citation>
    <scope>NUCLEOTIDE SEQUENCE [LARGE SCALE GENOMIC DNA]</scope>
    <source>
        <strain evidence="2 3">CGMCC 1.7270</strain>
    </source>
</reference>
<dbReference type="Gene3D" id="3.10.180.10">
    <property type="entry name" value="2,3-Dihydroxybiphenyl 1,2-Dioxygenase, domain 1"/>
    <property type="match status" value="1"/>
</dbReference>
<feature type="domain" description="VOC" evidence="1">
    <location>
        <begin position="1"/>
        <end position="122"/>
    </location>
</feature>
<dbReference type="Pfam" id="PF22659">
    <property type="entry name" value="YycE-like_C"/>
    <property type="match status" value="1"/>
</dbReference>